<protein>
    <submittedName>
        <fullName evidence="2">Uncharacterized protein</fullName>
    </submittedName>
</protein>
<reference evidence="3" key="2">
    <citation type="submission" date="2015-01" db="EMBL/GenBank/DDBJ databases">
        <title>Evolutionary Origins and Diversification of the Mycorrhizal Mutualists.</title>
        <authorList>
            <consortium name="DOE Joint Genome Institute"/>
            <consortium name="Mycorrhizal Genomics Consortium"/>
            <person name="Kohler A."/>
            <person name="Kuo A."/>
            <person name="Nagy L.G."/>
            <person name="Floudas D."/>
            <person name="Copeland A."/>
            <person name="Barry K.W."/>
            <person name="Cichocki N."/>
            <person name="Veneault-Fourrey C."/>
            <person name="LaButti K."/>
            <person name="Lindquist E.A."/>
            <person name="Lipzen A."/>
            <person name="Lundell T."/>
            <person name="Morin E."/>
            <person name="Murat C."/>
            <person name="Riley R."/>
            <person name="Ohm R."/>
            <person name="Sun H."/>
            <person name="Tunlid A."/>
            <person name="Henrissat B."/>
            <person name="Grigoriev I.V."/>
            <person name="Hibbett D.S."/>
            <person name="Martin F."/>
        </authorList>
    </citation>
    <scope>NUCLEOTIDE SEQUENCE [LARGE SCALE GENOMIC DNA]</scope>
    <source>
        <strain evidence="3">F 1598</strain>
    </source>
</reference>
<dbReference type="OrthoDB" id="2362444at2759"/>
<proteinExistence type="predicted"/>
<feature type="compositionally biased region" description="Polar residues" evidence="1">
    <location>
        <begin position="247"/>
        <end position="264"/>
    </location>
</feature>
<dbReference type="SUPFAM" id="SSF48452">
    <property type="entry name" value="TPR-like"/>
    <property type="match status" value="1"/>
</dbReference>
<feature type="compositionally biased region" description="Polar residues" evidence="1">
    <location>
        <begin position="180"/>
        <end position="201"/>
    </location>
</feature>
<dbReference type="EMBL" id="KN833163">
    <property type="protein sequence ID" value="KIM72105.1"/>
    <property type="molecule type" value="Genomic_DNA"/>
</dbReference>
<dbReference type="InterPro" id="IPR011990">
    <property type="entry name" value="TPR-like_helical_dom_sf"/>
</dbReference>
<evidence type="ECO:0000256" key="1">
    <source>
        <dbReference type="SAM" id="MobiDB-lite"/>
    </source>
</evidence>
<name>A0A0C3EHL0_PILCF</name>
<keyword evidence="3" id="KW-1185">Reference proteome</keyword>
<feature type="compositionally biased region" description="Pro residues" evidence="1">
    <location>
        <begin position="283"/>
        <end position="296"/>
    </location>
</feature>
<evidence type="ECO:0000313" key="3">
    <source>
        <dbReference type="Proteomes" id="UP000054166"/>
    </source>
</evidence>
<dbReference type="Gene3D" id="1.25.40.10">
    <property type="entry name" value="Tetratricopeptide repeat domain"/>
    <property type="match status" value="1"/>
</dbReference>
<accession>A0A0C3EHL0</accession>
<organism evidence="2 3">
    <name type="scientific">Piloderma croceum (strain F 1598)</name>
    <dbReference type="NCBI Taxonomy" id="765440"/>
    <lineage>
        <taxon>Eukaryota</taxon>
        <taxon>Fungi</taxon>
        <taxon>Dikarya</taxon>
        <taxon>Basidiomycota</taxon>
        <taxon>Agaricomycotina</taxon>
        <taxon>Agaricomycetes</taxon>
        <taxon>Agaricomycetidae</taxon>
        <taxon>Atheliales</taxon>
        <taxon>Atheliaceae</taxon>
        <taxon>Piloderma</taxon>
    </lineage>
</organism>
<sequence length="962" mass="104449">MLRKIFKKNTSPAVADASSSTQTTPKDLFRSRGDDRVQNSDYNGAVMMYDEALRCAPADTTLLLSRSFAQMMSTPPRLDLALQDADAAIQHSPTSWQGWSQKGETHRRMGDIKKAEEALVNAVGCAQGIDKLTARRSLADIQSQRGRASPTASPSSTSVQYTPPTPFSEHSLHTAPPSTPATALSHTPPVTQKPPTINPTNIILGPTETVPLNSQPLVPTTPLSHSPPITTSSTTRTTRTTSGSVPGASNTQTSGGTSRNTANQPVPVLRTNDDSSVSHAPVPSLPLVPEDLPPSYTPDLTNPNPTVRLLSQQALETQLIQLQTTLAVKNKGSISIRPYTAARSTDAVQTVYIGMTQLELTDRELGTPTYLHPSFRTMGVVALNFPGNTFLDMDCESSGYYEGKLPGTVSISGYSGEYRAQQLSATPLLNLILEGTNTLPTMALDKIVDRIQLLRRQPTLESNEGLREILGLSQLTTLQSGFLSGIGSRQRQIEAICMALNRSLYDAPSRFIDFSIARNISNNTFGSSIGDGIGLKNFLFQILLGAELLIRLRKEPVTTSYVGLVTDAISALLVLSDLWMQNVTIQCPRAPATTTSLTSSTLTANLPIPKYTLIAMQHQLQAEGLIRFGEMISWPYMDEARNYIENAYQNLIANTQTVDLDTCDWLYGLTLPGKIFRHRIMCCLVYASPSVRSLNPAPFWDNGLVVKNKSYWPKRSVLGRVLGGLKNPRSVCGWIGPVPAPEEGVSGWIRLNARRVDIPVPVSTTQTSLQHLGFGPLDGTESPEAIVQSITDPNEWIQACPPSRPTNDSSRSVFKTIHLTEIASATATTAGANTTTSTSKEYRASLNFEVNGSLTCYTLYSNPIFIYAPPCVGTHTMHRRQAQNYLSNVVRVSDLKEAYAPSDALVIIDALGQGEEVVARAWCAERARHAVIRRDGECCFTCATGVAAGYTGLGVNVLIWSR</sequence>
<dbReference type="HOGENOM" id="CLU_008131_0_0_1"/>
<dbReference type="PANTHER" id="PTHR42345">
    <property type="entry name" value="TPR_REGION DOMAIN-CONTAINING PROTEIN"/>
    <property type="match status" value="1"/>
</dbReference>
<gene>
    <name evidence="2" type="ORF">PILCRDRAFT_804296</name>
</gene>
<feature type="compositionally biased region" description="Low complexity" evidence="1">
    <location>
        <begin position="220"/>
        <end position="246"/>
    </location>
</feature>
<feature type="compositionally biased region" description="Polar residues" evidence="1">
    <location>
        <begin position="8"/>
        <end position="25"/>
    </location>
</feature>
<evidence type="ECO:0000313" key="2">
    <source>
        <dbReference type="EMBL" id="KIM72105.1"/>
    </source>
</evidence>
<feature type="region of interest" description="Disordered" evidence="1">
    <location>
        <begin position="140"/>
        <end position="305"/>
    </location>
</feature>
<feature type="region of interest" description="Disordered" evidence="1">
    <location>
        <begin position="1"/>
        <end position="35"/>
    </location>
</feature>
<dbReference type="AlphaFoldDB" id="A0A0C3EHL0"/>
<dbReference type="PANTHER" id="PTHR42345:SF2">
    <property type="entry name" value="HELICASE-LIKE PROTEIN"/>
    <property type="match status" value="1"/>
</dbReference>
<reference evidence="2 3" key="1">
    <citation type="submission" date="2014-04" db="EMBL/GenBank/DDBJ databases">
        <authorList>
            <consortium name="DOE Joint Genome Institute"/>
            <person name="Kuo A."/>
            <person name="Tarkka M."/>
            <person name="Buscot F."/>
            <person name="Kohler A."/>
            <person name="Nagy L.G."/>
            <person name="Floudas D."/>
            <person name="Copeland A."/>
            <person name="Barry K.W."/>
            <person name="Cichocki N."/>
            <person name="Veneault-Fourrey C."/>
            <person name="LaButti K."/>
            <person name="Lindquist E.A."/>
            <person name="Lipzen A."/>
            <person name="Lundell T."/>
            <person name="Morin E."/>
            <person name="Murat C."/>
            <person name="Sun H."/>
            <person name="Tunlid A."/>
            <person name="Henrissat B."/>
            <person name="Grigoriev I.V."/>
            <person name="Hibbett D.S."/>
            <person name="Martin F."/>
            <person name="Nordberg H.P."/>
            <person name="Cantor M.N."/>
            <person name="Hua S.X."/>
        </authorList>
    </citation>
    <scope>NUCLEOTIDE SEQUENCE [LARGE SCALE GENOMIC DNA]</scope>
    <source>
        <strain evidence="2 3">F 1598</strain>
    </source>
</reference>
<dbReference type="STRING" id="765440.A0A0C3EHL0"/>
<dbReference type="Proteomes" id="UP000054166">
    <property type="component" value="Unassembled WGS sequence"/>
</dbReference>
<feature type="compositionally biased region" description="Low complexity" evidence="1">
    <location>
        <begin position="148"/>
        <end position="158"/>
    </location>
</feature>
<dbReference type="InParanoid" id="A0A0C3EHL0"/>